<evidence type="ECO:0000313" key="1">
    <source>
        <dbReference type="EMBL" id="EPZ34737.1"/>
    </source>
</evidence>
<dbReference type="EMBL" id="KE560922">
    <property type="protein sequence ID" value="EPZ34737.1"/>
    <property type="molecule type" value="Genomic_DNA"/>
</dbReference>
<proteinExistence type="predicted"/>
<gene>
    <name evidence="1" type="ORF">O9G_006213</name>
</gene>
<dbReference type="AlphaFoldDB" id="A0A075AWV5"/>
<reference evidence="1 2" key="1">
    <citation type="journal article" date="2013" name="Curr. Biol.">
        <title>Shared signatures of parasitism and phylogenomics unite Cryptomycota and microsporidia.</title>
        <authorList>
            <person name="James T.Y."/>
            <person name="Pelin A."/>
            <person name="Bonen L."/>
            <person name="Ahrendt S."/>
            <person name="Sain D."/>
            <person name="Corradi N."/>
            <person name="Stajich J.E."/>
        </authorList>
    </citation>
    <scope>NUCLEOTIDE SEQUENCE [LARGE SCALE GENOMIC DNA]</scope>
    <source>
        <strain evidence="1 2">CSF55</strain>
    </source>
</reference>
<dbReference type="Proteomes" id="UP000030755">
    <property type="component" value="Unassembled WGS sequence"/>
</dbReference>
<keyword evidence="2" id="KW-1185">Reference proteome</keyword>
<name>A0A075AWV5_ROZAC</name>
<dbReference type="HOGENOM" id="CLU_1993886_0_0_1"/>
<organism evidence="1 2">
    <name type="scientific">Rozella allomycis (strain CSF55)</name>
    <dbReference type="NCBI Taxonomy" id="988480"/>
    <lineage>
        <taxon>Eukaryota</taxon>
        <taxon>Fungi</taxon>
        <taxon>Fungi incertae sedis</taxon>
        <taxon>Cryptomycota</taxon>
        <taxon>Cryptomycota incertae sedis</taxon>
        <taxon>Rozella</taxon>
    </lineage>
</organism>
<protein>
    <submittedName>
        <fullName evidence="1">Uncharacterized protein</fullName>
    </submittedName>
</protein>
<evidence type="ECO:0000313" key="2">
    <source>
        <dbReference type="Proteomes" id="UP000030755"/>
    </source>
</evidence>
<sequence length="125" mass="14019">MCNSKNPKIRSKSVKVVYRFPFNDDIKKKESPSVVQIEGQNCPVLNFAKGPIAKPVVKEISLVEVKKNNSRRPFAWEMNTNSTKSNNMNAINQNITKIVNISSINTAKTVNEVINNSVNKSRSAR</sequence>
<accession>A0A075AWV5</accession>